<organism evidence="2 3">
    <name type="scientific">Ruminococcus turbiniformis</name>
    <dbReference type="NCBI Taxonomy" id="2881258"/>
    <lineage>
        <taxon>Bacteria</taxon>
        <taxon>Bacillati</taxon>
        <taxon>Bacillota</taxon>
        <taxon>Clostridia</taxon>
        <taxon>Eubacteriales</taxon>
        <taxon>Oscillospiraceae</taxon>
        <taxon>Ruminococcus</taxon>
    </lineage>
</organism>
<dbReference type="GO" id="GO:0016757">
    <property type="term" value="F:glycosyltransferase activity"/>
    <property type="evidence" value="ECO:0007669"/>
    <property type="project" value="UniProtKB-KW"/>
</dbReference>
<proteinExistence type="predicted"/>
<dbReference type="EMBL" id="JAJEQX010000009">
    <property type="protein sequence ID" value="MCC2254131.1"/>
    <property type="molecule type" value="Genomic_DNA"/>
</dbReference>
<protein>
    <submittedName>
        <fullName evidence="2">Glycosyltransferase</fullName>
        <ecNumber evidence="2">2.4.-.-</ecNumber>
    </submittedName>
</protein>
<evidence type="ECO:0000313" key="2">
    <source>
        <dbReference type="EMBL" id="MCC2254131.1"/>
    </source>
</evidence>
<dbReference type="RefSeq" id="WP_227707265.1">
    <property type="nucleotide sequence ID" value="NZ_JAJEQX010000009.1"/>
</dbReference>
<dbReference type="Gene3D" id="3.90.550.10">
    <property type="entry name" value="Spore Coat Polysaccharide Biosynthesis Protein SpsA, Chain A"/>
    <property type="match status" value="1"/>
</dbReference>
<dbReference type="SUPFAM" id="SSF53448">
    <property type="entry name" value="Nucleotide-diphospho-sugar transferases"/>
    <property type="match status" value="1"/>
</dbReference>
<dbReference type="PANTHER" id="PTHR43685:SF2">
    <property type="entry name" value="GLYCOSYLTRANSFERASE 2-LIKE DOMAIN-CONTAINING PROTEIN"/>
    <property type="match status" value="1"/>
</dbReference>
<dbReference type="Proteomes" id="UP001198151">
    <property type="component" value="Unassembled WGS sequence"/>
</dbReference>
<dbReference type="InterPro" id="IPR029044">
    <property type="entry name" value="Nucleotide-diphossugar_trans"/>
</dbReference>
<evidence type="ECO:0000259" key="1">
    <source>
        <dbReference type="Pfam" id="PF00535"/>
    </source>
</evidence>
<dbReference type="InterPro" id="IPR050834">
    <property type="entry name" value="Glycosyltransf_2"/>
</dbReference>
<dbReference type="InterPro" id="IPR001173">
    <property type="entry name" value="Glyco_trans_2-like"/>
</dbReference>
<evidence type="ECO:0000313" key="3">
    <source>
        <dbReference type="Proteomes" id="UP001198151"/>
    </source>
</evidence>
<keyword evidence="3" id="KW-1185">Reference proteome</keyword>
<name>A0ABS8FVW9_9FIRM</name>
<accession>A0ABS8FVW9</accession>
<dbReference type="Pfam" id="PF00535">
    <property type="entry name" value="Glycos_transf_2"/>
    <property type="match status" value="1"/>
</dbReference>
<reference evidence="2 3" key="1">
    <citation type="submission" date="2021-10" db="EMBL/GenBank/DDBJ databases">
        <title>Anaerobic single-cell dispensing facilitates the cultivation of human gut bacteria.</title>
        <authorList>
            <person name="Afrizal A."/>
        </authorList>
    </citation>
    <scope>NUCLEOTIDE SEQUENCE [LARGE SCALE GENOMIC DNA]</scope>
    <source>
        <strain evidence="2 3">CLA-AA-H200</strain>
    </source>
</reference>
<comment type="caution">
    <text evidence="2">The sequence shown here is derived from an EMBL/GenBank/DDBJ whole genome shotgun (WGS) entry which is preliminary data.</text>
</comment>
<feature type="domain" description="Glycosyltransferase 2-like" evidence="1">
    <location>
        <begin position="9"/>
        <end position="120"/>
    </location>
</feature>
<dbReference type="EC" id="2.4.-.-" evidence="2"/>
<keyword evidence="2" id="KW-0808">Transferase</keyword>
<gene>
    <name evidence="2" type="ORF">LKD70_06705</name>
</gene>
<sequence>MGELKKKVSVLTPTYNDADSIEETLLSLTRQTYTSWEWIVVNDGSTDNTSERIPQLFEKYNIEDKAKLVSQENADQLNALLHGLECASGDYIFVLHSDDQLPSDSFFSDCVKIMEENPEAAGLFGDLMIMNEASRVVGHQRVREYHCCEEDPALMLLWLGRNIYSDFAFHRASVYRDSVKDNYLTWNMPLWIDLRDNDVRMLNYLSVPFPVLKYRVHAGNYINNELGKLNVINGELRTASELLNHYTIPRYSSQYFLFRVMNKLMPGKRFRVRYEKRPAQNRYEVLSFIVEKRYPDGGEGNLFLSSLLGFYREESERELVLPGLDPDLKIYYGKDVRMFNRRLLDGTLEPFYLSFMEEMKKGFGKITVQSEADRKKVKDFARFFCIGHIEVEIRT</sequence>
<dbReference type="PANTHER" id="PTHR43685">
    <property type="entry name" value="GLYCOSYLTRANSFERASE"/>
    <property type="match status" value="1"/>
</dbReference>
<keyword evidence="2" id="KW-0328">Glycosyltransferase</keyword>